<evidence type="ECO:0000313" key="2">
    <source>
        <dbReference type="EMBL" id="CAI0430878.1"/>
    </source>
</evidence>
<keyword evidence="3" id="KW-1185">Reference proteome</keyword>
<reference evidence="2" key="1">
    <citation type="submission" date="2022-08" db="EMBL/GenBank/DDBJ databases">
        <authorList>
            <person name="Gutierrez-Valencia J."/>
        </authorList>
    </citation>
    <scope>NUCLEOTIDE SEQUENCE</scope>
</reference>
<feature type="compositionally biased region" description="Basic and acidic residues" evidence="1">
    <location>
        <begin position="20"/>
        <end position="29"/>
    </location>
</feature>
<evidence type="ECO:0000313" key="3">
    <source>
        <dbReference type="Proteomes" id="UP001154282"/>
    </source>
</evidence>
<sequence length="57" mass="6113">MGGGNCNLAVMRTANSIQKSHTEPLERRGMHGSSRPSLSLLGNSAVTPILFHHKAPF</sequence>
<organism evidence="2 3">
    <name type="scientific">Linum tenue</name>
    <dbReference type="NCBI Taxonomy" id="586396"/>
    <lineage>
        <taxon>Eukaryota</taxon>
        <taxon>Viridiplantae</taxon>
        <taxon>Streptophyta</taxon>
        <taxon>Embryophyta</taxon>
        <taxon>Tracheophyta</taxon>
        <taxon>Spermatophyta</taxon>
        <taxon>Magnoliopsida</taxon>
        <taxon>eudicotyledons</taxon>
        <taxon>Gunneridae</taxon>
        <taxon>Pentapetalae</taxon>
        <taxon>rosids</taxon>
        <taxon>fabids</taxon>
        <taxon>Malpighiales</taxon>
        <taxon>Linaceae</taxon>
        <taxon>Linum</taxon>
    </lineage>
</organism>
<proteinExistence type="predicted"/>
<evidence type="ECO:0000256" key="1">
    <source>
        <dbReference type="SAM" id="MobiDB-lite"/>
    </source>
</evidence>
<accession>A0AAV0LA89</accession>
<gene>
    <name evidence="2" type="ORF">LITE_LOCUS22806</name>
</gene>
<dbReference type="Proteomes" id="UP001154282">
    <property type="component" value="Unassembled WGS sequence"/>
</dbReference>
<feature type="region of interest" description="Disordered" evidence="1">
    <location>
        <begin position="17"/>
        <end position="39"/>
    </location>
</feature>
<protein>
    <submittedName>
        <fullName evidence="2">Uncharacterized protein</fullName>
    </submittedName>
</protein>
<comment type="caution">
    <text evidence="2">The sequence shown here is derived from an EMBL/GenBank/DDBJ whole genome shotgun (WGS) entry which is preliminary data.</text>
</comment>
<dbReference type="EMBL" id="CAMGYJ010000006">
    <property type="protein sequence ID" value="CAI0430878.1"/>
    <property type="molecule type" value="Genomic_DNA"/>
</dbReference>
<name>A0AAV0LA89_9ROSI</name>
<dbReference type="AlphaFoldDB" id="A0AAV0LA89"/>